<accession>A0A3B1E1W6</accession>
<organism evidence="2">
    <name type="scientific">hydrothermal vent metagenome</name>
    <dbReference type="NCBI Taxonomy" id="652676"/>
    <lineage>
        <taxon>unclassified sequences</taxon>
        <taxon>metagenomes</taxon>
        <taxon>ecological metagenomes</taxon>
    </lineage>
</organism>
<feature type="region of interest" description="Disordered" evidence="1">
    <location>
        <begin position="1"/>
        <end position="30"/>
    </location>
</feature>
<name>A0A3B1E1W6_9ZZZZ</name>
<gene>
    <name evidence="2" type="ORF">MNBD_PLANCTO03-650</name>
</gene>
<reference evidence="2" key="1">
    <citation type="submission" date="2018-06" db="EMBL/GenBank/DDBJ databases">
        <authorList>
            <person name="Zhirakovskaya E."/>
        </authorList>
    </citation>
    <scope>NUCLEOTIDE SEQUENCE</scope>
</reference>
<dbReference type="EMBL" id="UOGK01000686">
    <property type="protein sequence ID" value="VAX42420.1"/>
    <property type="molecule type" value="Genomic_DNA"/>
</dbReference>
<feature type="non-terminal residue" evidence="2">
    <location>
        <position position="224"/>
    </location>
</feature>
<sequence>MPDTPKGHTREWGPPTHNPGPGKAPLLGSGGAGFPAREVMLFDPPASAWASMVRAQGADATTRTTRHTLGLSADRPVVMGGHQPGFWHPGILAKWFAVEAFAARAGAGAAWVVVDQSPGAGTTIQYPAVRRETTMEPPAHVGEALRLVRNEIVFGEADIPPAVQRPARIEPPQDAALRGVAEGLARLARLLEHHADEPTLARQLHAACLEAIEPLAQARESGYS</sequence>
<protein>
    <submittedName>
        <fullName evidence="2">Uncharacterized protein</fullName>
    </submittedName>
</protein>
<proteinExistence type="predicted"/>
<evidence type="ECO:0000256" key="1">
    <source>
        <dbReference type="SAM" id="MobiDB-lite"/>
    </source>
</evidence>
<evidence type="ECO:0000313" key="2">
    <source>
        <dbReference type="EMBL" id="VAX42420.1"/>
    </source>
</evidence>
<feature type="compositionally biased region" description="Basic and acidic residues" evidence="1">
    <location>
        <begin position="1"/>
        <end position="11"/>
    </location>
</feature>
<dbReference type="AlphaFoldDB" id="A0A3B1E1W6"/>